<dbReference type="PROSITE" id="PS50088">
    <property type="entry name" value="ANK_REPEAT"/>
    <property type="match status" value="3"/>
</dbReference>
<sequence>MSFGWSVGDLVKAIEVLVSVAASLKEIDGSQEHYQQESTYLVDLASTLQYLKEHGSYLPWASQGVDTLKKSVERFGKRLSTRFGDSLGSENNSNRQSLIERLKGAPRMIQYGLFVSREVDELRRRIDIPLKNVIVGLGIDNNNLTTQIHRIALQTHSVVDDLTISLSNLSATTLASEERAKWAQCEHKISKVTHWFNPLPLEDIHHQVLVSLFHGSCEWLFDRDGFAFWKSADKIHDRYRMLWIMGKAGAGKTHLAARVIEELKLSASKLAYFYCDAKDDRRGSVTSILRNWTWQLLQKDPILLNDVVPIIEKKQLASQSVLEDILFTILQRLQDVILVIDGFDECEGQEQAKLYRVLARFSQDARVLVFRRSLNLSSKLMVPDECLILYDISEDDNSADIHRYIEEGVADLEIDDDDIRKTIDTTLRSGANGMFLWVALMIKELRKPLFSDADYLETLKYLPEDLNMLYSQILRGLSSHPRDISISKSLLQLMACARRPLTLHEVGASMKVTVGGIKLDTSALSEKRLRRTILQYCGPLVTIHKRPGARPTATLVHSSLKEFLLEPQEADAQTPFKINGGHAHLALTQLCLTYLCYDNIEAPPYDVVDEVVMSEDTDTMLWDHSTMRAYMESRFAAFLEKYPLLEYSSLHWWWHLTRSSSSTETYNLLLRLCRSSRKTVRWLQMVQYFRGDRGIWGSSKGQTDLEEIASLREVLPAEDTVFSTWLKSFGREPHSRVNLTKWQHFLLCGAANDFLPEIHVAAYFDFAQLVEDYLREGVNVNQKSHTRQPPLSLAAIGDSFNSMRVLLQHGADVNATGWHHMTPLQWTSRPSAWPTVYPVPYIAGQILLDAGARISRHCNNNLLALVCKSSFPQDPFCLPFVSSLLKHGAEAVINRGHPRPAIHWAAICGNAALVKLLLEHGAKHDSSPQGVPGRETPLLHACATTGDKLSVVELLLSVGASVSARRDDGRSALHLASKHPPQIGMMLLQAGADVNARSMDGCTPLHDAIMDENMEVIDLLLANHSTMDIENEASLTPLALAVENRCSGAIQRLQAANTIMESMERVDPGMPTQPFIYWPRHPRDIFEVYWVLQLAWAPHRPPQPILLRVLDLARYWLRSQTSRTGLVSCDEKECQDRQPYLTSEPIRGRKERPVREVQFVIWSHDQGFSSYPEFHGTFESSFTWFDVGIEQLPHRPPIDIKEEERVLTTNIHASRKLRRHQILYGELAVKQRGWLEKLQVGDRVSIIPMAQYPAWRNFVSEASIEIFKERRGQLDHASHSKTVDAVPYGALRKRHNGSKSCTARAA</sequence>
<dbReference type="Pfam" id="PF22939">
    <property type="entry name" value="WHD_GPIID"/>
    <property type="match status" value="1"/>
</dbReference>
<dbReference type="Gene3D" id="1.25.40.20">
    <property type="entry name" value="Ankyrin repeat-containing domain"/>
    <property type="match status" value="1"/>
</dbReference>
<evidence type="ECO:0000256" key="1">
    <source>
        <dbReference type="ARBA" id="ARBA00022737"/>
    </source>
</evidence>
<dbReference type="Pfam" id="PF00023">
    <property type="entry name" value="Ank"/>
    <property type="match status" value="1"/>
</dbReference>
<evidence type="ECO:0000313" key="4">
    <source>
        <dbReference type="EMBL" id="OQE16812.1"/>
    </source>
</evidence>
<dbReference type="InterPro" id="IPR036770">
    <property type="entry name" value="Ankyrin_rpt-contain_sf"/>
</dbReference>
<feature type="repeat" description="ANK" evidence="2">
    <location>
        <begin position="897"/>
        <end position="929"/>
    </location>
</feature>
<feature type="domain" description="NACHT" evidence="3">
    <location>
        <begin position="240"/>
        <end position="361"/>
    </location>
</feature>
<dbReference type="PANTHER" id="PTHR10039">
    <property type="entry name" value="AMELOGENIN"/>
    <property type="match status" value="1"/>
</dbReference>
<dbReference type="STRING" id="254877.A0A1V6SRZ5"/>
<dbReference type="SUPFAM" id="SSF48403">
    <property type="entry name" value="Ankyrin repeat"/>
    <property type="match status" value="2"/>
</dbReference>
<dbReference type="Gene3D" id="3.40.50.300">
    <property type="entry name" value="P-loop containing nucleotide triphosphate hydrolases"/>
    <property type="match status" value="1"/>
</dbReference>
<dbReference type="SUPFAM" id="SSF52540">
    <property type="entry name" value="P-loop containing nucleoside triphosphate hydrolases"/>
    <property type="match status" value="1"/>
</dbReference>
<dbReference type="PROSITE" id="PS50297">
    <property type="entry name" value="ANK_REP_REGION"/>
    <property type="match status" value="2"/>
</dbReference>
<dbReference type="InterPro" id="IPR027417">
    <property type="entry name" value="P-loop_NTPase"/>
</dbReference>
<keyword evidence="5" id="KW-1185">Reference proteome</keyword>
<dbReference type="InterPro" id="IPR007111">
    <property type="entry name" value="NACHT_NTPase"/>
</dbReference>
<keyword evidence="1" id="KW-0677">Repeat</keyword>
<keyword evidence="2" id="KW-0040">ANK repeat</keyword>
<dbReference type="InterPro" id="IPR056884">
    <property type="entry name" value="NPHP3-like_N"/>
</dbReference>
<feature type="repeat" description="ANK" evidence="2">
    <location>
        <begin position="1000"/>
        <end position="1032"/>
    </location>
</feature>
<dbReference type="PANTHER" id="PTHR10039:SF14">
    <property type="entry name" value="NACHT DOMAIN-CONTAINING PROTEIN"/>
    <property type="match status" value="1"/>
</dbReference>
<protein>
    <recommendedName>
        <fullName evidence="3">NACHT domain-containing protein</fullName>
    </recommendedName>
</protein>
<dbReference type="Pfam" id="PF24883">
    <property type="entry name" value="NPHP3_N"/>
    <property type="match status" value="1"/>
</dbReference>
<proteinExistence type="predicted"/>
<feature type="repeat" description="ANK" evidence="2">
    <location>
        <begin position="786"/>
        <end position="818"/>
    </location>
</feature>
<dbReference type="PROSITE" id="PS50837">
    <property type="entry name" value="NACHT"/>
    <property type="match status" value="1"/>
</dbReference>
<dbReference type="Proteomes" id="UP000191342">
    <property type="component" value="Unassembled WGS sequence"/>
</dbReference>
<accession>A0A1V6SRZ5</accession>
<organism evidence="4 5">
    <name type="scientific">Penicillium flavigenum</name>
    <dbReference type="NCBI Taxonomy" id="254877"/>
    <lineage>
        <taxon>Eukaryota</taxon>
        <taxon>Fungi</taxon>
        <taxon>Dikarya</taxon>
        <taxon>Ascomycota</taxon>
        <taxon>Pezizomycotina</taxon>
        <taxon>Eurotiomycetes</taxon>
        <taxon>Eurotiomycetidae</taxon>
        <taxon>Eurotiales</taxon>
        <taxon>Aspergillaceae</taxon>
        <taxon>Penicillium</taxon>
    </lineage>
</organism>
<reference evidence="5" key="1">
    <citation type="journal article" date="2017" name="Nat. Microbiol.">
        <title>Global analysis of biosynthetic gene clusters reveals vast potential of secondary metabolite production in Penicillium species.</title>
        <authorList>
            <person name="Nielsen J.C."/>
            <person name="Grijseels S."/>
            <person name="Prigent S."/>
            <person name="Ji B."/>
            <person name="Dainat J."/>
            <person name="Nielsen K.F."/>
            <person name="Frisvad J.C."/>
            <person name="Workman M."/>
            <person name="Nielsen J."/>
        </authorList>
    </citation>
    <scope>NUCLEOTIDE SEQUENCE [LARGE SCALE GENOMIC DNA]</scope>
    <source>
        <strain evidence="5">IBT 14082</strain>
    </source>
</reference>
<dbReference type="Pfam" id="PF12796">
    <property type="entry name" value="Ank_2"/>
    <property type="match status" value="1"/>
</dbReference>
<evidence type="ECO:0000256" key="2">
    <source>
        <dbReference type="PROSITE-ProRule" id="PRU00023"/>
    </source>
</evidence>
<dbReference type="SMART" id="SM00248">
    <property type="entry name" value="ANK"/>
    <property type="match status" value="6"/>
</dbReference>
<dbReference type="InterPro" id="IPR002110">
    <property type="entry name" value="Ankyrin_rpt"/>
</dbReference>
<dbReference type="OrthoDB" id="195446at2759"/>
<dbReference type="EMBL" id="MLQL01000026">
    <property type="protein sequence ID" value="OQE16812.1"/>
    <property type="molecule type" value="Genomic_DNA"/>
</dbReference>
<evidence type="ECO:0000313" key="5">
    <source>
        <dbReference type="Proteomes" id="UP000191342"/>
    </source>
</evidence>
<evidence type="ECO:0000259" key="3">
    <source>
        <dbReference type="PROSITE" id="PS50837"/>
    </source>
</evidence>
<gene>
    <name evidence="4" type="ORF">PENFLA_c026G06674</name>
</gene>
<name>A0A1V6SRZ5_9EURO</name>
<comment type="caution">
    <text evidence="4">The sequence shown here is derived from an EMBL/GenBank/DDBJ whole genome shotgun (WGS) entry which is preliminary data.</text>
</comment>
<dbReference type="InterPro" id="IPR054471">
    <property type="entry name" value="GPIID_WHD"/>
</dbReference>